<evidence type="ECO:0000256" key="14">
    <source>
        <dbReference type="ARBA" id="ARBA00066479"/>
    </source>
</evidence>
<dbReference type="GO" id="GO:0006508">
    <property type="term" value="P:proteolysis"/>
    <property type="evidence" value="ECO:0007669"/>
    <property type="project" value="UniProtKB-KW"/>
</dbReference>
<dbReference type="FunFam" id="3.40.50.1460:FF:000008">
    <property type="entry name" value="caspase-8 isoform X1"/>
    <property type="match status" value="1"/>
</dbReference>
<comment type="catalytic activity">
    <reaction evidence="13">
        <text>Strict requirement for Asp at position P1 and has a preferred cleavage sequence of (Leu/Asp/Val)-Glu-Thr-Asp-|-(Gly/Ser/Ala).</text>
        <dbReference type="EC" id="3.4.22.61"/>
    </reaction>
</comment>
<dbReference type="Proteomes" id="UP000694701">
    <property type="component" value="Unplaced"/>
</dbReference>
<evidence type="ECO:0000256" key="1">
    <source>
        <dbReference type="ARBA" id="ARBA00004123"/>
    </source>
</evidence>
<comment type="subcellular location">
    <subcellularLocation>
        <location evidence="2">Cytoplasm</location>
    </subcellularLocation>
    <subcellularLocation>
        <location evidence="1">Nucleus</location>
    </subcellularLocation>
</comment>
<dbReference type="GO" id="GO:0005886">
    <property type="term" value="C:plasma membrane"/>
    <property type="evidence" value="ECO:0007669"/>
    <property type="project" value="UniProtKB-ARBA"/>
</dbReference>
<dbReference type="GO" id="GO:0005737">
    <property type="term" value="C:cytoplasm"/>
    <property type="evidence" value="ECO:0007669"/>
    <property type="project" value="UniProtKB-SubCell"/>
</dbReference>
<dbReference type="InterPro" id="IPR002138">
    <property type="entry name" value="Pept_C14_p10"/>
</dbReference>
<dbReference type="PRINTS" id="PR00376">
    <property type="entry name" value="IL1BCENZYME"/>
</dbReference>
<evidence type="ECO:0000256" key="7">
    <source>
        <dbReference type="ARBA" id="ARBA00022703"/>
    </source>
</evidence>
<dbReference type="Pfam" id="PF00656">
    <property type="entry name" value="Peptidase_C14"/>
    <property type="match status" value="1"/>
</dbReference>
<evidence type="ECO:0000256" key="2">
    <source>
        <dbReference type="ARBA" id="ARBA00004496"/>
    </source>
</evidence>
<dbReference type="GO" id="GO:0004197">
    <property type="term" value="F:cysteine-type endopeptidase activity"/>
    <property type="evidence" value="ECO:0007669"/>
    <property type="project" value="InterPro"/>
</dbReference>
<evidence type="ECO:0000259" key="17">
    <source>
        <dbReference type="PROSITE" id="PS50207"/>
    </source>
</evidence>
<dbReference type="PROSITE" id="PS50207">
    <property type="entry name" value="CASPASE_P10"/>
    <property type="match status" value="1"/>
</dbReference>
<evidence type="ECO:0000256" key="11">
    <source>
        <dbReference type="ARBA" id="ARBA00023145"/>
    </source>
</evidence>
<dbReference type="GO" id="GO:0051604">
    <property type="term" value="P:protein maturation"/>
    <property type="evidence" value="ECO:0007669"/>
    <property type="project" value="UniProtKB-ARBA"/>
</dbReference>
<reference evidence="19" key="1">
    <citation type="submission" date="2025-08" db="UniProtKB">
        <authorList>
            <consortium name="Ensembl"/>
        </authorList>
    </citation>
    <scope>IDENTIFICATION</scope>
</reference>
<dbReference type="InterPro" id="IPR033139">
    <property type="entry name" value="Caspase_cys_AS"/>
</dbReference>
<comment type="similarity">
    <text evidence="3 16">Belongs to the peptidase C14A family.</text>
</comment>
<organism evidence="19 20">
    <name type="scientific">Cyprinus carpio</name>
    <name type="common">Common carp</name>
    <dbReference type="NCBI Taxonomy" id="7962"/>
    <lineage>
        <taxon>Eukaryota</taxon>
        <taxon>Metazoa</taxon>
        <taxon>Chordata</taxon>
        <taxon>Craniata</taxon>
        <taxon>Vertebrata</taxon>
        <taxon>Euteleostomi</taxon>
        <taxon>Actinopterygii</taxon>
        <taxon>Neopterygii</taxon>
        <taxon>Teleostei</taxon>
        <taxon>Ostariophysi</taxon>
        <taxon>Cypriniformes</taxon>
        <taxon>Cyprinidae</taxon>
        <taxon>Cyprininae</taxon>
        <taxon>Cyprinus</taxon>
    </lineage>
</organism>
<dbReference type="GO" id="GO:0032991">
    <property type="term" value="C:protein-containing complex"/>
    <property type="evidence" value="ECO:0007669"/>
    <property type="project" value="UniProtKB-ARBA"/>
</dbReference>
<evidence type="ECO:0000256" key="16">
    <source>
        <dbReference type="RuleBase" id="RU003971"/>
    </source>
</evidence>
<protein>
    <recommendedName>
        <fullName evidence="15">Caspase-8</fullName>
        <ecNumber evidence="14">3.4.22.61</ecNumber>
    </recommendedName>
</protein>
<name>A0A8C2FA87_CYPCA</name>
<evidence type="ECO:0000256" key="12">
    <source>
        <dbReference type="ARBA" id="ARBA00023242"/>
    </source>
</evidence>
<dbReference type="InterPro" id="IPR011600">
    <property type="entry name" value="Pept_C14_caspase"/>
</dbReference>
<evidence type="ECO:0000259" key="18">
    <source>
        <dbReference type="PROSITE" id="PS50208"/>
    </source>
</evidence>
<dbReference type="InterPro" id="IPR001309">
    <property type="entry name" value="Pept_C14_p20"/>
</dbReference>
<evidence type="ECO:0000256" key="3">
    <source>
        <dbReference type="ARBA" id="ARBA00010134"/>
    </source>
</evidence>
<dbReference type="EC" id="3.4.22.61" evidence="14"/>
<dbReference type="PANTHER" id="PTHR48169:SF7">
    <property type="entry name" value="CASPASE 10"/>
    <property type="match status" value="1"/>
</dbReference>
<dbReference type="PROSITE" id="PS50208">
    <property type="entry name" value="CASPASE_P20"/>
    <property type="match status" value="1"/>
</dbReference>
<evidence type="ECO:0000256" key="15">
    <source>
        <dbReference type="ARBA" id="ARBA00068172"/>
    </source>
</evidence>
<dbReference type="CDD" id="cd00032">
    <property type="entry name" value="CASc"/>
    <property type="match status" value="1"/>
</dbReference>
<keyword evidence="4" id="KW-0963">Cytoplasm</keyword>
<feature type="domain" description="Caspase family p10" evidence="17">
    <location>
        <begin position="168"/>
        <end position="258"/>
    </location>
</feature>
<keyword evidence="9" id="KW-0378">Hydrolase</keyword>
<accession>A0A8C2FA87</accession>
<dbReference type="InterPro" id="IPR016129">
    <property type="entry name" value="Caspase_his_AS"/>
</dbReference>
<proteinExistence type="inferred from homology"/>
<evidence type="ECO:0000256" key="8">
    <source>
        <dbReference type="ARBA" id="ARBA00022737"/>
    </source>
</evidence>
<dbReference type="Ensembl" id="ENSCCRT00020058080.1">
    <property type="protein sequence ID" value="ENSCCRP00020053223.1"/>
    <property type="gene ID" value="ENSCCRG00020023849.1"/>
</dbReference>
<evidence type="ECO:0000256" key="6">
    <source>
        <dbReference type="ARBA" id="ARBA00022670"/>
    </source>
</evidence>
<sequence length="261" mass="29292">MVSHIHLISSPATEVKQYKMDSNPSGLCLIINNENFKSEKKRDGSQNDVDFLKLVFEILGFEVAIHKDLTKSEIKGVMNQYSKKNHLGDCFVCCVLSHGDENGILGYEGEICPLDDITSPFDGDNCSTLIGKPKVFFIQACRGKKRQNKAELWEDVSGGQPGEKSDRVFYTISQSSDFLIAMSTVEGYVSFRDTSKGSWFIQSLCKHLKEGSESGLDILKVLTEVNDDVSRKEAGEKEDCKMTPVIHFTLRKMLIFRARKS</sequence>
<dbReference type="AlphaFoldDB" id="A0A8C2FA87"/>
<dbReference type="GO" id="GO:0006915">
    <property type="term" value="P:apoptotic process"/>
    <property type="evidence" value="ECO:0007669"/>
    <property type="project" value="UniProtKB-KW"/>
</dbReference>
<evidence type="ECO:0000256" key="4">
    <source>
        <dbReference type="ARBA" id="ARBA00022490"/>
    </source>
</evidence>
<keyword evidence="5" id="KW-0597">Phosphoprotein</keyword>
<feature type="domain" description="Caspase family p20" evidence="18">
    <location>
        <begin position="24"/>
        <end position="145"/>
    </location>
</feature>
<keyword evidence="12" id="KW-0539">Nucleus</keyword>
<keyword evidence="7" id="KW-0053">Apoptosis</keyword>
<dbReference type="PROSITE" id="PS01121">
    <property type="entry name" value="CASPASE_HIS"/>
    <property type="match status" value="1"/>
</dbReference>
<dbReference type="InterPro" id="IPR029030">
    <property type="entry name" value="Caspase-like_dom_sf"/>
</dbReference>
<evidence type="ECO:0000313" key="19">
    <source>
        <dbReference type="Ensembl" id="ENSCCRP00020053223.1"/>
    </source>
</evidence>
<dbReference type="PROSITE" id="PS01122">
    <property type="entry name" value="CASPASE_CYS"/>
    <property type="match status" value="1"/>
</dbReference>
<keyword evidence="8" id="KW-0677">Repeat</keyword>
<dbReference type="SMART" id="SM00115">
    <property type="entry name" value="CASc"/>
    <property type="match status" value="1"/>
</dbReference>
<evidence type="ECO:0000256" key="5">
    <source>
        <dbReference type="ARBA" id="ARBA00022553"/>
    </source>
</evidence>
<dbReference type="SUPFAM" id="SSF52129">
    <property type="entry name" value="Caspase-like"/>
    <property type="match status" value="1"/>
</dbReference>
<dbReference type="Gene3D" id="3.40.50.1460">
    <property type="match status" value="1"/>
</dbReference>
<evidence type="ECO:0000256" key="13">
    <source>
        <dbReference type="ARBA" id="ARBA00051626"/>
    </source>
</evidence>
<evidence type="ECO:0000256" key="9">
    <source>
        <dbReference type="ARBA" id="ARBA00022801"/>
    </source>
</evidence>
<keyword evidence="6" id="KW-0645">Protease</keyword>
<keyword evidence="10" id="KW-0788">Thiol protease</keyword>
<evidence type="ECO:0000256" key="10">
    <source>
        <dbReference type="ARBA" id="ARBA00022807"/>
    </source>
</evidence>
<dbReference type="InterPro" id="IPR015917">
    <property type="entry name" value="Pept_C14A"/>
</dbReference>
<keyword evidence="11" id="KW-0865">Zymogen</keyword>
<dbReference type="GO" id="GO:0005634">
    <property type="term" value="C:nucleus"/>
    <property type="evidence" value="ECO:0007669"/>
    <property type="project" value="UniProtKB-SubCell"/>
</dbReference>
<evidence type="ECO:0000313" key="20">
    <source>
        <dbReference type="Proteomes" id="UP000694701"/>
    </source>
</evidence>
<dbReference type="PANTHER" id="PTHR48169">
    <property type="entry name" value="DED DOMAIN-CONTAINING PROTEIN"/>
    <property type="match status" value="1"/>
</dbReference>
<dbReference type="GO" id="GO:0043065">
    <property type="term" value="P:positive regulation of apoptotic process"/>
    <property type="evidence" value="ECO:0007669"/>
    <property type="project" value="UniProtKB-ARBA"/>
</dbReference>